<dbReference type="SUPFAM" id="SSF54277">
    <property type="entry name" value="CAD &amp; PB1 domains"/>
    <property type="match status" value="1"/>
</dbReference>
<dbReference type="PANTHER" id="PTHR31066:SF88">
    <property type="entry name" value="PB1 DOMAIN-CONTAINING PROTEIN"/>
    <property type="match status" value="1"/>
</dbReference>
<organism evidence="3 4">
    <name type="scientific">Camellia sinensis</name>
    <name type="common">Tea plant</name>
    <name type="synonym">Thea sinensis</name>
    <dbReference type="NCBI Taxonomy" id="4442"/>
    <lineage>
        <taxon>Eukaryota</taxon>
        <taxon>Viridiplantae</taxon>
        <taxon>Streptophyta</taxon>
        <taxon>Embryophyta</taxon>
        <taxon>Tracheophyta</taxon>
        <taxon>Spermatophyta</taxon>
        <taxon>Magnoliopsida</taxon>
        <taxon>eudicotyledons</taxon>
        <taxon>Gunneridae</taxon>
        <taxon>Pentapetalae</taxon>
        <taxon>asterids</taxon>
        <taxon>Ericales</taxon>
        <taxon>Theaceae</taxon>
        <taxon>Camellia</taxon>
    </lineage>
</organism>
<keyword evidence="4" id="KW-1185">Reference proteome</keyword>
<reference evidence="4" key="1">
    <citation type="journal article" date="2020" name="Nat. Commun.">
        <title>Genome assembly of wild tea tree DASZ reveals pedigree and selection history of tea varieties.</title>
        <authorList>
            <person name="Zhang W."/>
            <person name="Zhang Y."/>
            <person name="Qiu H."/>
            <person name="Guo Y."/>
            <person name="Wan H."/>
            <person name="Zhang X."/>
            <person name="Scossa F."/>
            <person name="Alseekh S."/>
            <person name="Zhang Q."/>
            <person name="Wang P."/>
            <person name="Xu L."/>
            <person name="Schmidt M.H."/>
            <person name="Jia X."/>
            <person name="Li D."/>
            <person name="Zhu A."/>
            <person name="Guo F."/>
            <person name="Chen W."/>
            <person name="Ni D."/>
            <person name="Usadel B."/>
            <person name="Fernie A.R."/>
            <person name="Wen W."/>
        </authorList>
    </citation>
    <scope>NUCLEOTIDE SEQUENCE [LARGE SCALE GENOMIC DNA]</scope>
    <source>
        <strain evidence="4">cv. G240</strain>
    </source>
</reference>
<evidence type="ECO:0000313" key="4">
    <source>
        <dbReference type="Proteomes" id="UP000593564"/>
    </source>
</evidence>
<dbReference type="PANTHER" id="PTHR31066">
    <property type="entry name" value="OS05G0427100 PROTEIN-RELATED"/>
    <property type="match status" value="1"/>
</dbReference>
<protein>
    <recommendedName>
        <fullName evidence="2">PB1 domain-containing protein</fullName>
    </recommendedName>
</protein>
<evidence type="ECO:0000256" key="1">
    <source>
        <dbReference type="SAM" id="MobiDB-lite"/>
    </source>
</evidence>
<dbReference type="EMBL" id="JACBKZ010000001">
    <property type="protein sequence ID" value="KAF5961321.1"/>
    <property type="molecule type" value="Genomic_DNA"/>
</dbReference>
<dbReference type="Pfam" id="PF00564">
    <property type="entry name" value="PB1"/>
    <property type="match status" value="1"/>
</dbReference>
<dbReference type="SMART" id="SM00666">
    <property type="entry name" value="PB1"/>
    <property type="match status" value="1"/>
</dbReference>
<feature type="compositionally biased region" description="Polar residues" evidence="1">
    <location>
        <begin position="535"/>
        <end position="545"/>
    </location>
</feature>
<dbReference type="CDD" id="cd06410">
    <property type="entry name" value="PB1_UP2"/>
    <property type="match status" value="1"/>
</dbReference>
<comment type="caution">
    <text evidence="3">The sequence shown here is derived from an EMBL/GenBank/DDBJ whole genome shotgun (WGS) entry which is preliminary data.</text>
</comment>
<evidence type="ECO:0000259" key="2">
    <source>
        <dbReference type="SMART" id="SM00666"/>
    </source>
</evidence>
<gene>
    <name evidence="3" type="ORF">HYC85_002530</name>
</gene>
<evidence type="ECO:0000313" key="3">
    <source>
        <dbReference type="EMBL" id="KAF5961321.1"/>
    </source>
</evidence>
<dbReference type="InterPro" id="IPR053198">
    <property type="entry name" value="Gynoecium_Dev_Regulator"/>
</dbReference>
<feature type="region of interest" description="Disordered" evidence="1">
    <location>
        <begin position="526"/>
        <end position="545"/>
    </location>
</feature>
<dbReference type="InterPro" id="IPR000270">
    <property type="entry name" value="PB1_dom"/>
</dbReference>
<dbReference type="AlphaFoldDB" id="A0A7J7I9R8"/>
<sequence>MEPPIIFSAATATATATATDDSVDSFPNTSNVKLRLMCSYGGHIVPRPHAKCLCYAGGDTRIVAVDRRTTATTLSSLTSHLSRTLYNNRPFLLKYQLPNDDLDSLISVTTDEDLHNMLEELDRISCSPTPSRIRLFLFPSKPESVGSAILDPKAESWFCDALKSTKIMQRGQSADSELVNGLMGLDRGAPSDSSVEAQVESLRDLSSVPESMVLETSSSFGSTGSSISMSNLPPIGVHGDDGGVNFQDKKIKVASPGSVESDNSIASPMSHPQTTQYLDSVVHVPSMETRVYSRAVETENIVSDPASAIQMLKTVQVPIHQASLQSDQMQMQHQQQYIQAGAHYIPQYSAGPMPVSSYYPMYYSTMLQQQTHNPYQTNQPYPVYLMPVRPPQSYNMSMQCNLVDTATTAPSQPQMLPPTSVITPPAAYKEVMAPELTTKVYRTVAGATPLVQVPSNQNLQPLMDLSETPHPSQSVATAAIATANYDNEYEDDLAYNPIYKTQPSVPALLSQFQTMNNAGTLLLSEASKQPHADNVKQQVGTPQPQ</sequence>
<accession>A0A7J7I9R8</accession>
<reference evidence="3 4" key="2">
    <citation type="submission" date="2020-07" db="EMBL/GenBank/DDBJ databases">
        <title>Genome assembly of wild tea tree DASZ reveals pedigree and selection history of tea varieties.</title>
        <authorList>
            <person name="Zhang W."/>
        </authorList>
    </citation>
    <scope>NUCLEOTIDE SEQUENCE [LARGE SCALE GENOMIC DNA]</scope>
    <source>
        <strain evidence="4">cv. G240</strain>
        <tissue evidence="3">Leaf</tissue>
    </source>
</reference>
<dbReference type="Proteomes" id="UP000593564">
    <property type="component" value="Unassembled WGS sequence"/>
</dbReference>
<dbReference type="Gene3D" id="3.10.20.90">
    <property type="entry name" value="Phosphatidylinositol 3-kinase Catalytic Subunit, Chain A, domain 1"/>
    <property type="match status" value="1"/>
</dbReference>
<feature type="domain" description="PB1" evidence="2">
    <location>
        <begin position="48"/>
        <end position="140"/>
    </location>
</feature>
<proteinExistence type="predicted"/>
<name>A0A7J7I9R8_CAMSI</name>